<dbReference type="Pfam" id="PF15552">
    <property type="entry name" value="DUF4657"/>
    <property type="match status" value="1"/>
</dbReference>
<gene>
    <name evidence="4" type="primary">C31H8orf58</name>
</gene>
<accession>A0ABM4HJM4</accession>
<evidence type="ECO:0000313" key="3">
    <source>
        <dbReference type="Proteomes" id="UP001652640"/>
    </source>
</evidence>
<keyword evidence="3" id="KW-1185">Reference proteome</keyword>
<reference evidence="4" key="2">
    <citation type="submission" date="2025-08" db="UniProtKB">
        <authorList>
            <consortium name="RefSeq"/>
        </authorList>
    </citation>
    <scope>IDENTIFICATION</scope>
    <source>
        <tissue evidence="4">Tongue muscle</tissue>
    </source>
</reference>
<reference evidence="3" key="1">
    <citation type="journal article" date="2022" name="J. Hered.">
        <title>A De Novo Chromosome-Level Genome Assembly of the White-Tailed Deer, Odocoileus Virginianus.</title>
        <authorList>
            <person name="London E.W."/>
            <person name="Roca A.L."/>
            <person name="Novakofski J.E."/>
            <person name="Mateus-Pinilla N.E."/>
        </authorList>
    </citation>
    <scope>NUCLEOTIDE SEQUENCE [LARGE SCALE GENOMIC DNA]</scope>
</reference>
<dbReference type="RefSeq" id="XP_070315771.1">
    <property type="nucleotide sequence ID" value="XM_070459670.1"/>
</dbReference>
<protein>
    <submittedName>
        <fullName evidence="4">Uncharacterized protein C8orf58 homolog isoform X1</fullName>
    </submittedName>
</protein>
<organism evidence="3 4">
    <name type="scientific">Odocoileus virginianus</name>
    <name type="common">White-tailed deer</name>
    <dbReference type="NCBI Taxonomy" id="9874"/>
    <lineage>
        <taxon>Eukaryota</taxon>
        <taxon>Metazoa</taxon>
        <taxon>Chordata</taxon>
        <taxon>Craniata</taxon>
        <taxon>Vertebrata</taxon>
        <taxon>Euteleostomi</taxon>
        <taxon>Mammalia</taxon>
        <taxon>Eutheria</taxon>
        <taxon>Laurasiatheria</taxon>
        <taxon>Artiodactyla</taxon>
        <taxon>Ruminantia</taxon>
        <taxon>Pecora</taxon>
        <taxon>Cervidae</taxon>
        <taxon>Odocoileinae</taxon>
        <taxon>Odocoileus</taxon>
    </lineage>
</organism>
<name>A0ABM4HJM4_ODOVR</name>
<dbReference type="PANTHER" id="PTHR37336">
    <property type="entry name" value="SIMILAR TO 9930012K11RIK PROTEIN"/>
    <property type="match status" value="1"/>
</dbReference>
<dbReference type="InterPro" id="IPR027958">
    <property type="entry name" value="DUF4657"/>
</dbReference>
<evidence type="ECO:0000313" key="4">
    <source>
        <dbReference type="RefSeq" id="XP_070315771.1"/>
    </source>
</evidence>
<dbReference type="GeneID" id="110141182"/>
<proteinExistence type="predicted"/>
<dbReference type="Proteomes" id="UP001652640">
    <property type="component" value="Chromosome 31"/>
</dbReference>
<evidence type="ECO:0000256" key="1">
    <source>
        <dbReference type="SAM" id="MobiDB-lite"/>
    </source>
</evidence>
<feature type="domain" description="DUF4657" evidence="2">
    <location>
        <begin position="78"/>
        <end position="384"/>
    </location>
</feature>
<evidence type="ECO:0000259" key="2">
    <source>
        <dbReference type="Pfam" id="PF15552"/>
    </source>
</evidence>
<sequence>MLGRRRLFAVEPLGGRDGAGEDLAHGCVVPGVISTYRQIPDVAPVCSSDSWKGQDQLRDPQAQVPLLKLASQDSGVEMAVGDSSPATSPGFSQDSLNFEPLGSAESLALGALEPPAHLSRLLARRKLEQVLERSHKLSVPSASLSHCHSPELPPECEMPHYEATGQEATEAESDPQDGLEQAEVVEGLGPEACPGLPGQGLRYLEHLCVVLEQVANLQRLCLQLQTQRGPGDSEEEEETTLVPSPPPSDAPDSEVHGPWGRLSQTEETGAKTASPPKVGAPSASPPRLSEALAEPAHTFSSYQEHKGDRSHWNKIKVLLNRIRWGSPRPAEPATSADGPVPSESCDSAPRIASRGLPERPLGHPLQKTFMPSSVVKKKQDKNPSAH</sequence>
<feature type="region of interest" description="Disordered" evidence="1">
    <location>
        <begin position="227"/>
        <end position="386"/>
    </location>
</feature>
<dbReference type="PANTHER" id="PTHR37336:SF1">
    <property type="entry name" value="SIMILAR TO 9930012K11RIK PROTEIN"/>
    <property type="match status" value="1"/>
</dbReference>